<accession>A0A7C2FQ51</accession>
<keyword evidence="1 8" id="KW-1003">Cell membrane</keyword>
<dbReference type="PROSITE" id="PS00300">
    <property type="entry name" value="SRP54"/>
    <property type="match status" value="1"/>
</dbReference>
<sequence>MFKKIKEVFKRFIDSASSIIFSREKLESLVEELKLELVASDVAYEVAEEISARLLKAVDEGLVRSREDLQRVLKNILIEVFEKAGNVNLLDVARANKPCKLVFLGVNGVGKTTTIAKIAVLLRENGFKPLMVAADTFRAGAQEQLKIHSERTGIPVFTGKYGSDPASVAYDAIQFASSRGFDALLIDTAGRMHVDVDLVNELKKVVKTVKPHFKILVVDALTGNDAIEQARFFNDAVGVDGVVVTKVDAYEQGGVPLSIAYILGKPVIYAGVGQDYKDLKPFNVYEYVNKILPDLES</sequence>
<dbReference type="SMART" id="SM00963">
    <property type="entry name" value="SRP54_N"/>
    <property type="match status" value="1"/>
</dbReference>
<dbReference type="Pfam" id="PF02881">
    <property type="entry name" value="SRP54_N"/>
    <property type="match status" value="1"/>
</dbReference>
<proteinExistence type="inferred from homology"/>
<dbReference type="AlphaFoldDB" id="A0A7C2FQ51"/>
<keyword evidence="6 8" id="KW-0472">Membrane</keyword>
<comment type="similarity">
    <text evidence="8">Belongs to the GTP-binding SRP family. FtsY subfamily.</text>
</comment>
<dbReference type="GO" id="GO:0006614">
    <property type="term" value="P:SRP-dependent cotranslational protein targeting to membrane"/>
    <property type="evidence" value="ECO:0007669"/>
    <property type="project" value="InterPro"/>
</dbReference>
<protein>
    <recommendedName>
        <fullName evidence="8">Signal recognition particle receptor FtsY</fullName>
        <shortName evidence="8">SRP receptor</shortName>
        <ecNumber evidence="8">3.6.5.4</ecNumber>
    </recommendedName>
</protein>
<keyword evidence="2 8" id="KW-0963">Cytoplasm</keyword>
<comment type="function">
    <text evidence="8">Involved in targeting and insertion of nascent membrane proteins into the cytoplasmic membrane. Acts as a receptor for the complex formed by the signal recognition particle (SRP) and the ribosome-nascent chain (RNC).</text>
</comment>
<dbReference type="SUPFAM" id="SSF47364">
    <property type="entry name" value="Domain of the SRP/SRP receptor G-proteins"/>
    <property type="match status" value="1"/>
</dbReference>
<dbReference type="Gene3D" id="1.20.120.140">
    <property type="entry name" value="Signal recognition particle SRP54, nucleotide-binding domain"/>
    <property type="match status" value="1"/>
</dbReference>
<evidence type="ECO:0000256" key="8">
    <source>
        <dbReference type="HAMAP-Rule" id="MF_00920"/>
    </source>
</evidence>
<dbReference type="PANTHER" id="PTHR43134">
    <property type="entry name" value="SIGNAL RECOGNITION PARTICLE RECEPTOR SUBUNIT ALPHA"/>
    <property type="match status" value="1"/>
</dbReference>
<dbReference type="InterPro" id="IPR036225">
    <property type="entry name" value="SRP/SRP_N"/>
</dbReference>
<dbReference type="InterPro" id="IPR042101">
    <property type="entry name" value="SRP54_N_sf"/>
</dbReference>
<evidence type="ECO:0000256" key="5">
    <source>
        <dbReference type="ARBA" id="ARBA00023134"/>
    </source>
</evidence>
<dbReference type="FunFam" id="3.40.50.300:FF:000566">
    <property type="entry name" value="Signal recognition particle receptor subunit alpha"/>
    <property type="match status" value="1"/>
</dbReference>
<dbReference type="Pfam" id="PF00448">
    <property type="entry name" value="SRP54"/>
    <property type="match status" value="1"/>
</dbReference>
<dbReference type="InterPro" id="IPR013822">
    <property type="entry name" value="Signal_recog_particl_SRP54_hlx"/>
</dbReference>
<reference evidence="10" key="1">
    <citation type="journal article" date="2020" name="mSystems">
        <title>Genome- and Community-Level Interaction Insights into Carbon Utilization and Element Cycling Functions of Hydrothermarchaeota in Hydrothermal Sediment.</title>
        <authorList>
            <person name="Zhou Z."/>
            <person name="Liu Y."/>
            <person name="Xu W."/>
            <person name="Pan J."/>
            <person name="Luo Z.H."/>
            <person name="Li M."/>
        </authorList>
    </citation>
    <scope>NUCLEOTIDE SEQUENCE [LARGE SCALE GENOMIC DNA]</scope>
    <source>
        <strain evidence="10">SpSt-23</strain>
    </source>
</reference>
<name>A0A7C2FQ51_9CREN</name>
<evidence type="ECO:0000256" key="4">
    <source>
        <dbReference type="ARBA" id="ARBA00022801"/>
    </source>
</evidence>
<gene>
    <name evidence="8 10" type="primary">ftsY</name>
    <name evidence="10" type="ORF">ENP55_00950</name>
</gene>
<evidence type="ECO:0000256" key="2">
    <source>
        <dbReference type="ARBA" id="ARBA00022490"/>
    </source>
</evidence>
<feature type="domain" description="SRP54-type proteins GTP-binding" evidence="9">
    <location>
        <begin position="266"/>
        <end position="279"/>
    </location>
</feature>
<evidence type="ECO:0000259" key="9">
    <source>
        <dbReference type="PROSITE" id="PS00300"/>
    </source>
</evidence>
<evidence type="ECO:0000256" key="7">
    <source>
        <dbReference type="ARBA" id="ARBA00023170"/>
    </source>
</evidence>
<keyword evidence="5 8" id="KW-0342">GTP-binding</keyword>
<dbReference type="NCBIfam" id="TIGR00064">
    <property type="entry name" value="ftsY"/>
    <property type="match status" value="1"/>
</dbReference>
<evidence type="ECO:0000256" key="1">
    <source>
        <dbReference type="ARBA" id="ARBA00022475"/>
    </source>
</evidence>
<dbReference type="SUPFAM" id="SSF52540">
    <property type="entry name" value="P-loop containing nucleoside triphosphate hydrolases"/>
    <property type="match status" value="1"/>
</dbReference>
<dbReference type="GO" id="GO:0005525">
    <property type="term" value="F:GTP binding"/>
    <property type="evidence" value="ECO:0007669"/>
    <property type="project" value="UniProtKB-UniRule"/>
</dbReference>
<evidence type="ECO:0000256" key="3">
    <source>
        <dbReference type="ARBA" id="ARBA00022741"/>
    </source>
</evidence>
<feature type="binding site" evidence="8">
    <location>
        <begin position="105"/>
        <end position="112"/>
    </location>
    <ligand>
        <name>GTP</name>
        <dbReference type="ChEBI" id="CHEBI:37565"/>
    </ligand>
</feature>
<feature type="binding site" evidence="8">
    <location>
        <begin position="187"/>
        <end position="191"/>
    </location>
    <ligand>
        <name>GTP</name>
        <dbReference type="ChEBI" id="CHEBI:37565"/>
    </ligand>
</feature>
<dbReference type="InterPro" id="IPR000897">
    <property type="entry name" value="SRP54_GTPase_dom"/>
</dbReference>
<comment type="catalytic activity">
    <reaction evidence="8">
        <text>GTP + H2O = GDP + phosphate + H(+)</text>
        <dbReference type="Rhea" id="RHEA:19669"/>
        <dbReference type="ChEBI" id="CHEBI:15377"/>
        <dbReference type="ChEBI" id="CHEBI:15378"/>
        <dbReference type="ChEBI" id="CHEBI:37565"/>
        <dbReference type="ChEBI" id="CHEBI:43474"/>
        <dbReference type="ChEBI" id="CHEBI:58189"/>
        <dbReference type="EC" id="3.6.5.4"/>
    </reaction>
</comment>
<evidence type="ECO:0000313" key="10">
    <source>
        <dbReference type="EMBL" id="HEF86883.1"/>
    </source>
</evidence>
<dbReference type="EMBL" id="DSJT01000004">
    <property type="protein sequence ID" value="HEF86883.1"/>
    <property type="molecule type" value="Genomic_DNA"/>
</dbReference>
<dbReference type="InterPro" id="IPR027417">
    <property type="entry name" value="P-loop_NTPase"/>
</dbReference>
<dbReference type="SMART" id="SM00962">
    <property type="entry name" value="SRP54"/>
    <property type="match status" value="1"/>
</dbReference>
<dbReference type="InterPro" id="IPR004390">
    <property type="entry name" value="SR_rcpt_FtsY"/>
</dbReference>
<dbReference type="GO" id="GO:0005737">
    <property type="term" value="C:cytoplasm"/>
    <property type="evidence" value="ECO:0007669"/>
    <property type="project" value="UniProtKB-SubCell"/>
</dbReference>
<dbReference type="PANTHER" id="PTHR43134:SF1">
    <property type="entry name" value="SIGNAL RECOGNITION PARTICLE RECEPTOR SUBUNIT ALPHA"/>
    <property type="match status" value="1"/>
</dbReference>
<dbReference type="EC" id="3.6.5.4" evidence="8"/>
<feature type="binding site" evidence="8">
    <location>
        <begin position="245"/>
        <end position="248"/>
    </location>
    <ligand>
        <name>GTP</name>
        <dbReference type="ChEBI" id="CHEBI:37565"/>
    </ligand>
</feature>
<dbReference type="GO" id="GO:0005047">
    <property type="term" value="F:signal recognition particle binding"/>
    <property type="evidence" value="ECO:0007669"/>
    <property type="project" value="TreeGrafter"/>
</dbReference>
<comment type="caution">
    <text evidence="10">The sequence shown here is derived from an EMBL/GenBank/DDBJ whole genome shotgun (WGS) entry which is preliminary data.</text>
</comment>
<keyword evidence="7 8" id="KW-0675">Receptor</keyword>
<dbReference type="Gene3D" id="3.40.50.300">
    <property type="entry name" value="P-loop containing nucleotide triphosphate hydrolases"/>
    <property type="match status" value="1"/>
</dbReference>
<keyword evidence="4 8" id="KW-0378">Hydrolase</keyword>
<organism evidence="10">
    <name type="scientific">Thermosphaera aggregans</name>
    <dbReference type="NCBI Taxonomy" id="54254"/>
    <lineage>
        <taxon>Archaea</taxon>
        <taxon>Thermoproteota</taxon>
        <taxon>Thermoprotei</taxon>
        <taxon>Desulfurococcales</taxon>
        <taxon>Desulfurococcaceae</taxon>
        <taxon>Thermosphaera</taxon>
    </lineage>
</organism>
<keyword evidence="3 8" id="KW-0547">Nucleotide-binding</keyword>
<dbReference type="HAMAP" id="MF_00920">
    <property type="entry name" value="FtsY"/>
    <property type="match status" value="1"/>
</dbReference>
<dbReference type="GO" id="GO:0003924">
    <property type="term" value="F:GTPase activity"/>
    <property type="evidence" value="ECO:0007669"/>
    <property type="project" value="UniProtKB-UniRule"/>
</dbReference>
<comment type="subcellular location">
    <subcellularLocation>
        <location evidence="8">Cell membrane</location>
        <topology evidence="8">Peripheral membrane protein</topology>
        <orientation evidence="8">Cytoplasmic side</orientation>
    </subcellularLocation>
    <subcellularLocation>
        <location evidence="8">Cytoplasm</location>
    </subcellularLocation>
</comment>
<dbReference type="GO" id="GO:0005886">
    <property type="term" value="C:plasma membrane"/>
    <property type="evidence" value="ECO:0007669"/>
    <property type="project" value="UniProtKB-SubCell"/>
</dbReference>
<dbReference type="InterPro" id="IPR003593">
    <property type="entry name" value="AAA+_ATPase"/>
</dbReference>
<evidence type="ECO:0000256" key="6">
    <source>
        <dbReference type="ARBA" id="ARBA00023136"/>
    </source>
</evidence>
<dbReference type="SMART" id="SM00382">
    <property type="entry name" value="AAA"/>
    <property type="match status" value="1"/>
</dbReference>
<comment type="subunit">
    <text evidence="8">Part of the signal recognition particle protein translocation system, which is composed of SRP and FtsY.</text>
</comment>